<sequence length="406" mass="46828">MSKLQMLRVFLNERLTAAAVEIFGAVEKTVAEYQEENDRLRRMLRMTPDIKLPRIDSMQFSLPVCEDEVPPEQQHSEQEWSPSLEQELEPIQIKEEQEDLRTSQEEEQLQWLDADNIEFRFPSSCVKSECDQVKSLTLPQAHNVENRESEFKPVDHTPFDTVTHLTTHGDPCNPPDKNNAFSNSPAVSSDPLGLNSCSLLNLSPPMDNVRSHCDWYEMLALKANDNGHVTLANIRPSECHLCKKTYNSTSKLKAHVQVCHMEEAYTCPFCHKSFQLKGHLSRHMRIHTGEKAFRCGDCGKSFGFKETLDLHILTHTREKPFNCTFCNKRFSQKANLSKHVRTHTGEKHFLCVDCGKNFLHKRDLWRHMLTHTGEKPFCCTNCGKTFNRKDNLNLHMLTHTGENNHK</sequence>
<dbReference type="GO" id="GO:0005634">
    <property type="term" value="C:nucleus"/>
    <property type="evidence" value="ECO:0007669"/>
    <property type="project" value="UniProtKB-SubCell"/>
</dbReference>
<proteinExistence type="predicted"/>
<keyword evidence="10" id="KW-0539">Nucleus</keyword>
<keyword evidence="8" id="KW-0238">DNA-binding</keyword>
<name>A0ABD0XAR5_UMBPY</name>
<dbReference type="FunFam" id="3.30.160.60:FF:000097">
    <property type="entry name" value="Zinc finger protein"/>
    <property type="match status" value="1"/>
</dbReference>
<evidence type="ECO:0000256" key="3">
    <source>
        <dbReference type="ARBA" id="ARBA00022723"/>
    </source>
</evidence>
<feature type="domain" description="C2H2-type" evidence="12">
    <location>
        <begin position="321"/>
        <end position="348"/>
    </location>
</feature>
<evidence type="ECO:0000256" key="4">
    <source>
        <dbReference type="ARBA" id="ARBA00022737"/>
    </source>
</evidence>
<organism evidence="13 14">
    <name type="scientific">Umbra pygmaea</name>
    <name type="common">Eastern mudminnow</name>
    <dbReference type="NCBI Taxonomy" id="75934"/>
    <lineage>
        <taxon>Eukaryota</taxon>
        <taxon>Metazoa</taxon>
        <taxon>Chordata</taxon>
        <taxon>Craniata</taxon>
        <taxon>Vertebrata</taxon>
        <taxon>Euteleostomi</taxon>
        <taxon>Actinopterygii</taxon>
        <taxon>Neopterygii</taxon>
        <taxon>Teleostei</taxon>
        <taxon>Protacanthopterygii</taxon>
        <taxon>Esociformes</taxon>
        <taxon>Umbridae</taxon>
        <taxon>Umbra</taxon>
    </lineage>
</organism>
<dbReference type="Pfam" id="PF00096">
    <property type="entry name" value="zf-C2H2"/>
    <property type="match status" value="5"/>
</dbReference>
<dbReference type="SUPFAM" id="SSF57667">
    <property type="entry name" value="beta-beta-alpha zinc fingers"/>
    <property type="match status" value="4"/>
</dbReference>
<evidence type="ECO:0000256" key="2">
    <source>
        <dbReference type="ARBA" id="ARBA00004123"/>
    </source>
</evidence>
<keyword evidence="9" id="KW-0804">Transcription</keyword>
<evidence type="ECO:0000259" key="12">
    <source>
        <dbReference type="PROSITE" id="PS50157"/>
    </source>
</evidence>
<accession>A0ABD0XAR5</accession>
<dbReference type="GO" id="GO:0003677">
    <property type="term" value="F:DNA binding"/>
    <property type="evidence" value="ECO:0007669"/>
    <property type="project" value="UniProtKB-KW"/>
</dbReference>
<keyword evidence="6" id="KW-0862">Zinc</keyword>
<keyword evidence="4" id="KW-0677">Repeat</keyword>
<evidence type="ECO:0000256" key="6">
    <source>
        <dbReference type="ARBA" id="ARBA00022833"/>
    </source>
</evidence>
<dbReference type="PROSITE" id="PS00028">
    <property type="entry name" value="ZINC_FINGER_C2H2_1"/>
    <property type="match status" value="5"/>
</dbReference>
<feature type="domain" description="C2H2-type" evidence="12">
    <location>
        <begin position="237"/>
        <end position="265"/>
    </location>
</feature>
<evidence type="ECO:0000313" key="13">
    <source>
        <dbReference type="EMBL" id="KAL1006061.1"/>
    </source>
</evidence>
<evidence type="ECO:0000256" key="5">
    <source>
        <dbReference type="ARBA" id="ARBA00022771"/>
    </source>
</evidence>
<keyword evidence="3" id="KW-0479">Metal-binding</keyword>
<dbReference type="InterPro" id="IPR050589">
    <property type="entry name" value="Ikaros_C2H2-ZF"/>
</dbReference>
<comment type="function">
    <text evidence="1">May be involved in transcriptional regulation.</text>
</comment>
<evidence type="ECO:0000256" key="1">
    <source>
        <dbReference type="ARBA" id="ARBA00003767"/>
    </source>
</evidence>
<evidence type="ECO:0000256" key="9">
    <source>
        <dbReference type="ARBA" id="ARBA00023163"/>
    </source>
</evidence>
<comment type="subcellular location">
    <subcellularLocation>
        <location evidence="2">Nucleus</location>
    </subcellularLocation>
</comment>
<dbReference type="PROSITE" id="PS50157">
    <property type="entry name" value="ZINC_FINGER_C2H2_2"/>
    <property type="match status" value="6"/>
</dbReference>
<dbReference type="FunFam" id="3.30.160.60:FF:002343">
    <property type="entry name" value="Zinc finger protein 33A"/>
    <property type="match status" value="1"/>
</dbReference>
<keyword evidence="7" id="KW-0805">Transcription regulation</keyword>
<keyword evidence="14" id="KW-1185">Reference proteome</keyword>
<dbReference type="Proteomes" id="UP001557470">
    <property type="component" value="Unassembled WGS sequence"/>
</dbReference>
<evidence type="ECO:0000256" key="10">
    <source>
        <dbReference type="ARBA" id="ARBA00023242"/>
    </source>
</evidence>
<dbReference type="GO" id="GO:0008270">
    <property type="term" value="F:zinc ion binding"/>
    <property type="evidence" value="ECO:0007669"/>
    <property type="project" value="UniProtKB-KW"/>
</dbReference>
<dbReference type="PANTHER" id="PTHR24404:SF114">
    <property type="entry name" value="KLUMPFUSS, ISOFORM B-RELATED"/>
    <property type="match status" value="1"/>
</dbReference>
<dbReference type="AlphaFoldDB" id="A0ABD0XAR5"/>
<reference evidence="13 14" key="1">
    <citation type="submission" date="2024-06" db="EMBL/GenBank/DDBJ databases">
        <authorList>
            <person name="Pan Q."/>
            <person name="Wen M."/>
            <person name="Jouanno E."/>
            <person name="Zahm M."/>
            <person name="Klopp C."/>
            <person name="Cabau C."/>
            <person name="Louis A."/>
            <person name="Berthelot C."/>
            <person name="Parey E."/>
            <person name="Roest Crollius H."/>
            <person name="Montfort J."/>
            <person name="Robinson-Rechavi M."/>
            <person name="Bouchez O."/>
            <person name="Lampietro C."/>
            <person name="Lopez Roques C."/>
            <person name="Donnadieu C."/>
            <person name="Postlethwait J."/>
            <person name="Bobe J."/>
            <person name="Verreycken H."/>
            <person name="Guiguen Y."/>
        </authorList>
    </citation>
    <scope>NUCLEOTIDE SEQUENCE [LARGE SCALE GENOMIC DNA]</scope>
    <source>
        <strain evidence="13">Up_M1</strain>
        <tissue evidence="13">Testis</tissue>
    </source>
</reference>
<feature type="domain" description="C2H2-type" evidence="12">
    <location>
        <begin position="377"/>
        <end position="404"/>
    </location>
</feature>
<evidence type="ECO:0000256" key="7">
    <source>
        <dbReference type="ARBA" id="ARBA00023015"/>
    </source>
</evidence>
<comment type="caution">
    <text evidence="13">The sequence shown here is derived from an EMBL/GenBank/DDBJ whole genome shotgun (WGS) entry which is preliminary data.</text>
</comment>
<protein>
    <recommendedName>
        <fullName evidence="12">C2H2-type domain-containing protein</fullName>
    </recommendedName>
</protein>
<dbReference type="PANTHER" id="PTHR24404">
    <property type="entry name" value="ZINC FINGER PROTEIN"/>
    <property type="match status" value="1"/>
</dbReference>
<keyword evidence="5 11" id="KW-0863">Zinc-finger</keyword>
<dbReference type="SMART" id="SM00355">
    <property type="entry name" value="ZnF_C2H2"/>
    <property type="match status" value="6"/>
</dbReference>
<evidence type="ECO:0000313" key="14">
    <source>
        <dbReference type="Proteomes" id="UP001557470"/>
    </source>
</evidence>
<dbReference type="InterPro" id="IPR036236">
    <property type="entry name" value="Znf_C2H2_sf"/>
</dbReference>
<dbReference type="FunFam" id="3.30.160.60:FF:001177">
    <property type="entry name" value="Zinc finger protein 33A"/>
    <property type="match status" value="1"/>
</dbReference>
<feature type="domain" description="C2H2-type" evidence="12">
    <location>
        <begin position="293"/>
        <end position="320"/>
    </location>
</feature>
<feature type="domain" description="C2H2-type" evidence="12">
    <location>
        <begin position="349"/>
        <end position="376"/>
    </location>
</feature>
<evidence type="ECO:0000256" key="8">
    <source>
        <dbReference type="ARBA" id="ARBA00023125"/>
    </source>
</evidence>
<dbReference type="EMBL" id="JAGEUA010000002">
    <property type="protein sequence ID" value="KAL1006061.1"/>
    <property type="molecule type" value="Genomic_DNA"/>
</dbReference>
<evidence type="ECO:0000256" key="11">
    <source>
        <dbReference type="PROSITE-ProRule" id="PRU00042"/>
    </source>
</evidence>
<dbReference type="FunFam" id="3.30.160.60:FF:000624">
    <property type="entry name" value="zinc finger protein 697"/>
    <property type="match status" value="1"/>
</dbReference>
<dbReference type="Gene3D" id="3.30.160.60">
    <property type="entry name" value="Classic Zinc Finger"/>
    <property type="match status" value="5"/>
</dbReference>
<feature type="domain" description="C2H2-type" evidence="12">
    <location>
        <begin position="265"/>
        <end position="292"/>
    </location>
</feature>
<gene>
    <name evidence="13" type="ORF">UPYG_G00067340</name>
</gene>
<dbReference type="FunFam" id="3.30.160.60:FF:000145">
    <property type="entry name" value="Zinc finger protein 574"/>
    <property type="match status" value="1"/>
</dbReference>
<dbReference type="InterPro" id="IPR013087">
    <property type="entry name" value="Znf_C2H2_type"/>
</dbReference>